<dbReference type="AlphaFoldDB" id="A0A2J6PHZ7"/>
<reference evidence="2 3" key="1">
    <citation type="submission" date="2016-05" db="EMBL/GenBank/DDBJ databases">
        <title>A degradative enzymes factory behind the ericoid mycorrhizal symbiosis.</title>
        <authorList>
            <consortium name="DOE Joint Genome Institute"/>
            <person name="Martino E."/>
            <person name="Morin E."/>
            <person name="Grelet G."/>
            <person name="Kuo A."/>
            <person name="Kohler A."/>
            <person name="Daghino S."/>
            <person name="Barry K."/>
            <person name="Choi C."/>
            <person name="Cichocki N."/>
            <person name="Clum A."/>
            <person name="Copeland A."/>
            <person name="Hainaut M."/>
            <person name="Haridas S."/>
            <person name="Labutti K."/>
            <person name="Lindquist E."/>
            <person name="Lipzen A."/>
            <person name="Khouja H.-R."/>
            <person name="Murat C."/>
            <person name="Ohm R."/>
            <person name="Olson A."/>
            <person name="Spatafora J."/>
            <person name="Veneault-Fourrey C."/>
            <person name="Henrissat B."/>
            <person name="Grigoriev I."/>
            <person name="Martin F."/>
            <person name="Perotto S."/>
        </authorList>
    </citation>
    <scope>NUCLEOTIDE SEQUENCE [LARGE SCALE GENOMIC DNA]</scope>
    <source>
        <strain evidence="2 3">UAMH 7357</strain>
    </source>
</reference>
<evidence type="ECO:0000313" key="3">
    <source>
        <dbReference type="Proteomes" id="UP000235672"/>
    </source>
</evidence>
<feature type="region of interest" description="Disordered" evidence="1">
    <location>
        <begin position="154"/>
        <end position="175"/>
    </location>
</feature>
<dbReference type="EMBL" id="KZ613529">
    <property type="protein sequence ID" value="PMD13650.1"/>
    <property type="molecule type" value="Genomic_DNA"/>
</dbReference>
<gene>
    <name evidence="2" type="ORF">NA56DRAFT_711842</name>
</gene>
<feature type="compositionally biased region" description="Polar residues" evidence="1">
    <location>
        <begin position="156"/>
        <end position="168"/>
    </location>
</feature>
<evidence type="ECO:0000313" key="2">
    <source>
        <dbReference type="EMBL" id="PMD13650.1"/>
    </source>
</evidence>
<dbReference type="Proteomes" id="UP000235672">
    <property type="component" value="Unassembled WGS sequence"/>
</dbReference>
<organism evidence="2 3">
    <name type="scientific">Hyaloscypha hepaticicola</name>
    <dbReference type="NCBI Taxonomy" id="2082293"/>
    <lineage>
        <taxon>Eukaryota</taxon>
        <taxon>Fungi</taxon>
        <taxon>Dikarya</taxon>
        <taxon>Ascomycota</taxon>
        <taxon>Pezizomycotina</taxon>
        <taxon>Leotiomycetes</taxon>
        <taxon>Helotiales</taxon>
        <taxon>Hyaloscyphaceae</taxon>
        <taxon>Hyaloscypha</taxon>
    </lineage>
</organism>
<accession>A0A2J6PHZ7</accession>
<proteinExistence type="predicted"/>
<keyword evidence="3" id="KW-1185">Reference proteome</keyword>
<name>A0A2J6PHZ7_9HELO</name>
<evidence type="ECO:0000256" key="1">
    <source>
        <dbReference type="SAM" id="MobiDB-lite"/>
    </source>
</evidence>
<sequence length="304" mass="33658">MLDVRGEKYRIESRIFRLRGLGAARRAFNAILANVRLRGMCVLADDPCGDGRVGGELHFFGTSPPAQQLRVVTTNLGDGDERKTEAKVRGGEEGNGEQEEVLVEWLSDACVARSVRLRVVLHGIRGRQSWYLHGAVVMQSNSQRLALPITPKLSASHKSQVTQRSRPTSAGDGERAVAPPLPSLCLSSSAYFWFLNEILISYDSVLTRAPWPCTLGPWHSNDLDDWGTRKSPEQGRAHKAAIGVGSQKCYRAGGQTRMAQVTTRLCLSNAWSNPARLAQKRQGFGERRYDGSFDWSAHRTSNNR</sequence>
<protein>
    <submittedName>
        <fullName evidence="2">Uncharacterized protein</fullName>
    </submittedName>
</protein>